<dbReference type="GO" id="GO:0005829">
    <property type="term" value="C:cytosol"/>
    <property type="evidence" value="ECO:0007669"/>
    <property type="project" value="TreeGrafter"/>
</dbReference>
<protein>
    <recommendedName>
        <fullName evidence="4">Mitochondrial outer membrane protein IML2</fullName>
    </recommendedName>
</protein>
<dbReference type="GO" id="GO:0005634">
    <property type="term" value="C:nucleus"/>
    <property type="evidence" value="ECO:0007669"/>
    <property type="project" value="TreeGrafter"/>
</dbReference>
<dbReference type="OrthoDB" id="2154985at2759"/>
<gene>
    <name evidence="2" type="ORF">WICANDRAFT_27786</name>
</gene>
<dbReference type="PANTHER" id="PTHR31859:SF1">
    <property type="entry name" value="TETRATRICOPEPTIDE REPEAT PROTEIN 39C"/>
    <property type="match status" value="1"/>
</dbReference>
<dbReference type="RefSeq" id="XP_019040549.1">
    <property type="nucleotide sequence ID" value="XM_019181409.1"/>
</dbReference>
<name>A0A1E3P8R2_WICAA</name>
<dbReference type="EMBL" id="KV454209">
    <property type="protein sequence ID" value="ODQ61342.1"/>
    <property type="molecule type" value="Genomic_DNA"/>
</dbReference>
<dbReference type="InterPro" id="IPR019412">
    <property type="entry name" value="IML2/TPR_39"/>
</dbReference>
<dbReference type="AlphaFoldDB" id="A0A1E3P8R2"/>
<sequence length="732" mass="83512">MLRALGFRRQETLSQDEATPLILQQAHDFELALQSMDYLLDDRTKEGLHLIEDDPNCTIKVLANGVIKFLEATLGFEPEVMKKAGEILTKAETLSHRDRSKYQKMKLKTSANFPPGTEYAVTYAEANLLNALIMLLSESMIESAKALYKLRKAYHTLDEVFVLIREYEARQKLQKQKEGDLNNIPNQSSSTINSDTSSVFADIPFSLSTEQLKDTKITGFAENIQRMRSLRLNGAHIGNTPATDRLRSELGYNKEASETVDSDSNSTAEQRAIDESQSTVDEFIISGANLCFGILQLVLSLIPPAIGKVLSVVGFRGSRENGLKMIWKSVEGRNVHGCIGLLALLVFYDGPFQFTDADFDIPDLSRTKSTTSTTHSEQKLSLQKTLIGKPTLLHPGKKLEDALLYARALFPHSALWLLQESRMLASRGRLEEALDLMDSLDRKIEMRQVEALLVFDRTMILIFLHKYERAAQDLKTLVDINGWSPGLYTYCAGCCYLELYRMCKMGIITDKEELKREGYFRKKAEQLILEAPQYSKSGKINGKQMPFDKFLIRKITQFEQTAQTYKVDFIDAIGTSPVHELAYFWNGYNRMPEEHLQIATKLLDYSVSEHAKVPEIQNQSMIRNLLQSITLRRLGEFSKGDELIDKKVLKYIIELDDPREPDYRFIRHTDDPWLYPTALYEKALFVWKESGINGLEESKEWLKRAQAYSDDYELSTRVSMKIKAALDRLEDL</sequence>
<proteinExistence type="inferred from homology"/>
<evidence type="ECO:0000256" key="1">
    <source>
        <dbReference type="ARBA" id="ARBA00010925"/>
    </source>
</evidence>
<dbReference type="Proteomes" id="UP000094112">
    <property type="component" value="Unassembled WGS sequence"/>
</dbReference>
<accession>A0A1E3P8R2</accession>
<dbReference type="Pfam" id="PF10300">
    <property type="entry name" value="Iml2-TPR_39"/>
    <property type="match status" value="1"/>
</dbReference>
<dbReference type="GeneID" id="30198655"/>
<reference evidence="2 3" key="1">
    <citation type="journal article" date="2016" name="Proc. Natl. Acad. Sci. U.S.A.">
        <title>Comparative genomics of biotechnologically important yeasts.</title>
        <authorList>
            <person name="Riley R."/>
            <person name="Haridas S."/>
            <person name="Wolfe K.H."/>
            <person name="Lopes M.R."/>
            <person name="Hittinger C.T."/>
            <person name="Goeker M."/>
            <person name="Salamov A.A."/>
            <person name="Wisecaver J.H."/>
            <person name="Long T.M."/>
            <person name="Calvey C.H."/>
            <person name="Aerts A.L."/>
            <person name="Barry K.W."/>
            <person name="Choi C."/>
            <person name="Clum A."/>
            <person name="Coughlan A.Y."/>
            <person name="Deshpande S."/>
            <person name="Douglass A.P."/>
            <person name="Hanson S.J."/>
            <person name="Klenk H.-P."/>
            <person name="LaButti K.M."/>
            <person name="Lapidus A."/>
            <person name="Lindquist E.A."/>
            <person name="Lipzen A.M."/>
            <person name="Meier-Kolthoff J.P."/>
            <person name="Ohm R.A."/>
            <person name="Otillar R.P."/>
            <person name="Pangilinan J.L."/>
            <person name="Peng Y."/>
            <person name="Rokas A."/>
            <person name="Rosa C.A."/>
            <person name="Scheuner C."/>
            <person name="Sibirny A.A."/>
            <person name="Slot J.C."/>
            <person name="Stielow J.B."/>
            <person name="Sun H."/>
            <person name="Kurtzman C.P."/>
            <person name="Blackwell M."/>
            <person name="Grigoriev I.V."/>
            <person name="Jeffries T.W."/>
        </authorList>
    </citation>
    <scope>NUCLEOTIDE SEQUENCE [LARGE SCALE GENOMIC DNA]</scope>
    <source>
        <strain evidence="3">ATCC 58044 / CBS 1984 / NCYC 433 / NRRL Y-366-8</strain>
    </source>
</reference>
<dbReference type="GO" id="GO:0005741">
    <property type="term" value="C:mitochondrial outer membrane"/>
    <property type="evidence" value="ECO:0007669"/>
    <property type="project" value="TreeGrafter"/>
</dbReference>
<comment type="similarity">
    <text evidence="1">Belongs to the IML2 family.</text>
</comment>
<keyword evidence="3" id="KW-1185">Reference proteome</keyword>
<evidence type="ECO:0008006" key="4">
    <source>
        <dbReference type="Google" id="ProtNLM"/>
    </source>
</evidence>
<organism evidence="2 3">
    <name type="scientific">Wickerhamomyces anomalus (strain ATCC 58044 / CBS 1984 / NCYC 433 / NRRL Y-366-8)</name>
    <name type="common">Yeast</name>
    <name type="synonym">Hansenula anomala</name>
    <dbReference type="NCBI Taxonomy" id="683960"/>
    <lineage>
        <taxon>Eukaryota</taxon>
        <taxon>Fungi</taxon>
        <taxon>Dikarya</taxon>
        <taxon>Ascomycota</taxon>
        <taxon>Saccharomycotina</taxon>
        <taxon>Saccharomycetes</taxon>
        <taxon>Phaffomycetales</taxon>
        <taxon>Wickerhamomycetaceae</taxon>
        <taxon>Wickerhamomyces</taxon>
    </lineage>
</organism>
<evidence type="ECO:0000313" key="3">
    <source>
        <dbReference type="Proteomes" id="UP000094112"/>
    </source>
</evidence>
<dbReference type="PANTHER" id="PTHR31859">
    <property type="entry name" value="TETRATRICOPEPTIDE REPEAT PROTEIN 39 FAMILY MEMBER"/>
    <property type="match status" value="1"/>
</dbReference>
<evidence type="ECO:0000313" key="2">
    <source>
        <dbReference type="EMBL" id="ODQ61342.1"/>
    </source>
</evidence>